<evidence type="ECO:0000256" key="14">
    <source>
        <dbReference type="PROSITE-ProRule" id="PRU00221"/>
    </source>
</evidence>
<evidence type="ECO:0000256" key="1">
    <source>
        <dbReference type="ARBA" id="ARBA00004141"/>
    </source>
</evidence>
<dbReference type="PANTHER" id="PTHR10217">
    <property type="entry name" value="VOLTAGE AND LIGAND GATED POTASSIUM CHANNEL"/>
    <property type="match status" value="1"/>
</dbReference>
<evidence type="ECO:0000256" key="15">
    <source>
        <dbReference type="SAM" id="Phobius"/>
    </source>
</evidence>
<dbReference type="PROSITE" id="PS50042">
    <property type="entry name" value="CNMP_BINDING_3"/>
    <property type="match status" value="1"/>
</dbReference>
<keyword evidence="6" id="KW-0677">Repeat</keyword>
<sequence>MSSSRPAPAPVAILRGHEAAVNSVSFMKTQDNGKLLSGSADGVLKIWDLSVRRAVESINAHTKAGILQVSILGEKLVTQGRDGFIRLWDLNEGSLQCQQKIACGSYTFTKAKTIDSNFIVAPLESAELIGVFDIRTDCIQPMITFDGLKEKTGMCMAIDTISSEMSEADVCIGFESGHLARFERRSNKAISSIAVANAPLTCLASIGKDTLCGTSSYDLHRVQWASMSTSVAYHGKNEGYGSLAVRLDQRIYASGGWDNAIRIFHQRTDQRLATLKYHTESIFSLEFSQDCALLASGSKDKKIALWSIYPPTEKNQSRQRYGHRISLKLASLTSQVDVKLQNFISIQNEMQRQAQQRKPTMRESRHRKLSVPTMNEILRQSDSYHHVSGAPGENISLHLRKNIKKVQNSPSARSKSLKRVQAVRRWWDLHYHLESSAPFRWRWDILMLLLLFYTALFVPYEIAFVTDNSVNALFVMDHMIDVLFCMDMLFNFFTPYVDKETNAVIVDFRLIAKQYVQGWFIIDFVSIFPFDSLSGDNSSDPSTTPQTGPSNRFLILRVLRILRIMKLMRVFRANRIISRWQARLDFPIALSKLITFTFGILVLAHWLGCIWGVVPQFEHYVDGMGNPLDWTVVYNINGTGSTTQYIASLYWAVMTIGTIGYGDVTVVTVAEKIIAILCMVIGCGSYSFIIGSICGLLSGLSEASTEFNQQMDHLNMYMAKEELPQEMKIMFREYFLHMKDQMHHKYFAHALDTLSPGLRGEIEVYTSGEWIHRIPFFVGGPTSQHVRFVTAITQRLVPMLYPPNEVMIHFGDATDVLYIISRGLVARLGRLFGKGHFVGEDFVLSNGIRHYQVRTLTYVDTLALRRDDLNEVLDQGTFPFKKYRIKRSSILLAIARKLEYLLDELKFMRRGPFYCWSKEQECEWFRSQLFHSAASPMQVENRSVVHAVKCANKAIHALQRVSAIDNSVKERDDYYAILMSVNTSIQMLNDSMQTIPQLPS</sequence>
<evidence type="ECO:0000256" key="8">
    <source>
        <dbReference type="ARBA" id="ARBA00022882"/>
    </source>
</evidence>
<dbReference type="EMBL" id="JNBS01000256">
    <property type="protein sequence ID" value="OQS07282.1"/>
    <property type="molecule type" value="Genomic_DNA"/>
</dbReference>
<feature type="transmembrane region" description="Helical" evidence="15">
    <location>
        <begin position="593"/>
        <end position="614"/>
    </location>
</feature>
<dbReference type="PROSITE" id="PS50082">
    <property type="entry name" value="WD_REPEATS_2"/>
    <property type="match status" value="3"/>
</dbReference>
<feature type="transmembrane region" description="Helical" evidence="15">
    <location>
        <begin position="674"/>
        <end position="700"/>
    </location>
</feature>
<evidence type="ECO:0000256" key="7">
    <source>
        <dbReference type="ARBA" id="ARBA00022826"/>
    </source>
</evidence>
<evidence type="ECO:0000259" key="16">
    <source>
        <dbReference type="PROSITE" id="PS50042"/>
    </source>
</evidence>
<keyword evidence="2" id="KW-0813">Transport</keyword>
<protein>
    <submittedName>
        <fullName evidence="17">Voltage-gated ion channel superfamily</fullName>
    </submittedName>
</protein>
<dbReference type="InterPro" id="IPR019775">
    <property type="entry name" value="WD40_repeat_CS"/>
</dbReference>
<dbReference type="InterPro" id="IPR050818">
    <property type="entry name" value="KCNH_animal-type"/>
</dbReference>
<dbReference type="PROSITE" id="PS00678">
    <property type="entry name" value="WD_REPEATS_1"/>
    <property type="match status" value="1"/>
</dbReference>
<dbReference type="InterPro" id="IPR001680">
    <property type="entry name" value="WD40_rpt"/>
</dbReference>
<dbReference type="InterPro" id="IPR003938">
    <property type="entry name" value="K_chnl_volt-dep_EAG/ELK/ERG"/>
</dbReference>
<feature type="domain" description="Cyclic nucleotide-binding" evidence="16">
    <location>
        <begin position="776"/>
        <end position="873"/>
    </location>
</feature>
<evidence type="ECO:0000256" key="10">
    <source>
        <dbReference type="ARBA" id="ARBA00022989"/>
    </source>
</evidence>
<dbReference type="OrthoDB" id="432483at2759"/>
<keyword evidence="4 14" id="KW-0853">WD repeat</keyword>
<dbReference type="GO" id="GO:0005886">
    <property type="term" value="C:plasma membrane"/>
    <property type="evidence" value="ECO:0007669"/>
    <property type="project" value="TreeGrafter"/>
</dbReference>
<keyword evidence="11" id="KW-0406">Ion transport</keyword>
<dbReference type="GO" id="GO:0005249">
    <property type="term" value="F:voltage-gated potassium channel activity"/>
    <property type="evidence" value="ECO:0007669"/>
    <property type="project" value="InterPro"/>
</dbReference>
<reference evidence="17 18" key="1">
    <citation type="journal article" date="2014" name="Genome Biol. Evol.">
        <title>The secreted proteins of Achlya hypogyna and Thraustotheca clavata identify the ancestral oomycete secretome and reveal gene acquisitions by horizontal gene transfer.</title>
        <authorList>
            <person name="Misner I."/>
            <person name="Blouin N."/>
            <person name="Leonard G."/>
            <person name="Richards T.A."/>
            <person name="Lane C.E."/>
        </authorList>
    </citation>
    <scope>NUCLEOTIDE SEQUENCE [LARGE SCALE GENOMIC DNA]</scope>
    <source>
        <strain evidence="17 18">ATCC 34112</strain>
    </source>
</reference>
<evidence type="ECO:0000256" key="6">
    <source>
        <dbReference type="ARBA" id="ARBA00022737"/>
    </source>
</evidence>
<organism evidence="17 18">
    <name type="scientific">Thraustotheca clavata</name>
    <dbReference type="NCBI Taxonomy" id="74557"/>
    <lineage>
        <taxon>Eukaryota</taxon>
        <taxon>Sar</taxon>
        <taxon>Stramenopiles</taxon>
        <taxon>Oomycota</taxon>
        <taxon>Saprolegniomycetes</taxon>
        <taxon>Saprolegniales</taxon>
        <taxon>Achlyaceae</taxon>
        <taxon>Thraustotheca</taxon>
    </lineage>
</organism>
<keyword evidence="7" id="KW-0631">Potassium channel</keyword>
<dbReference type="GO" id="GO:0034702">
    <property type="term" value="C:monoatomic ion channel complex"/>
    <property type="evidence" value="ECO:0007669"/>
    <property type="project" value="UniProtKB-KW"/>
</dbReference>
<keyword evidence="12 15" id="KW-0472">Membrane</keyword>
<dbReference type="Gene3D" id="2.60.120.10">
    <property type="entry name" value="Jelly Rolls"/>
    <property type="match status" value="1"/>
</dbReference>
<accession>A0A1W0AAF7</accession>
<keyword evidence="8" id="KW-0851">Voltage-gated channel</keyword>
<dbReference type="SUPFAM" id="SSF51206">
    <property type="entry name" value="cAMP-binding domain-like"/>
    <property type="match status" value="1"/>
</dbReference>
<dbReference type="PANTHER" id="PTHR10217:SF435">
    <property type="entry name" value="POTASSIUM VOLTAGE-GATED CHANNEL PROTEIN EAG"/>
    <property type="match status" value="1"/>
</dbReference>
<evidence type="ECO:0000256" key="11">
    <source>
        <dbReference type="ARBA" id="ARBA00023065"/>
    </source>
</evidence>
<evidence type="ECO:0000256" key="4">
    <source>
        <dbReference type="ARBA" id="ARBA00022574"/>
    </source>
</evidence>
<proteinExistence type="predicted"/>
<comment type="caution">
    <text evidence="17">The sequence shown here is derived from an EMBL/GenBank/DDBJ whole genome shotgun (WGS) entry which is preliminary data.</text>
</comment>
<dbReference type="Pfam" id="PF00400">
    <property type="entry name" value="WD40"/>
    <property type="match status" value="2"/>
</dbReference>
<dbReference type="InterPro" id="IPR036322">
    <property type="entry name" value="WD40_repeat_dom_sf"/>
</dbReference>
<keyword evidence="13" id="KW-0407">Ion channel</keyword>
<feature type="repeat" description="WD" evidence="14">
    <location>
        <begin position="73"/>
        <end position="98"/>
    </location>
</feature>
<feature type="repeat" description="WD" evidence="14">
    <location>
        <begin position="275"/>
        <end position="308"/>
    </location>
</feature>
<dbReference type="InterPro" id="IPR014710">
    <property type="entry name" value="RmlC-like_jellyroll"/>
</dbReference>
<dbReference type="Proteomes" id="UP000243217">
    <property type="component" value="Unassembled WGS sequence"/>
</dbReference>
<gene>
    <name evidence="17" type="ORF">THRCLA_00720</name>
</gene>
<dbReference type="PRINTS" id="PR01463">
    <property type="entry name" value="EAGCHANLFMLY"/>
</dbReference>
<dbReference type="SUPFAM" id="SSF50978">
    <property type="entry name" value="WD40 repeat-like"/>
    <property type="match status" value="1"/>
</dbReference>
<dbReference type="CDD" id="cd00038">
    <property type="entry name" value="CAP_ED"/>
    <property type="match status" value="1"/>
</dbReference>
<keyword evidence="18" id="KW-1185">Reference proteome</keyword>
<dbReference type="InterPro" id="IPR000595">
    <property type="entry name" value="cNMP-bd_dom"/>
</dbReference>
<keyword evidence="10 15" id="KW-1133">Transmembrane helix</keyword>
<dbReference type="FunFam" id="1.10.287.70:FF:000123">
    <property type="entry name" value="Potassium channel KAT3"/>
    <property type="match status" value="1"/>
</dbReference>
<keyword evidence="9" id="KW-0630">Potassium</keyword>
<dbReference type="InterPro" id="IPR005821">
    <property type="entry name" value="Ion_trans_dom"/>
</dbReference>
<evidence type="ECO:0000256" key="9">
    <source>
        <dbReference type="ARBA" id="ARBA00022958"/>
    </source>
</evidence>
<comment type="subcellular location">
    <subcellularLocation>
        <location evidence="1">Membrane</location>
        <topology evidence="1">Multi-pass membrane protein</topology>
    </subcellularLocation>
</comment>
<dbReference type="Gene3D" id="2.130.10.10">
    <property type="entry name" value="YVTN repeat-like/Quinoprotein amine dehydrogenase"/>
    <property type="match status" value="2"/>
</dbReference>
<dbReference type="InterPro" id="IPR020472">
    <property type="entry name" value="WD40_PAC1"/>
</dbReference>
<dbReference type="Pfam" id="PF00027">
    <property type="entry name" value="cNMP_binding"/>
    <property type="match status" value="1"/>
</dbReference>
<dbReference type="Pfam" id="PF00520">
    <property type="entry name" value="Ion_trans"/>
    <property type="match status" value="1"/>
</dbReference>
<dbReference type="PROSITE" id="PS50294">
    <property type="entry name" value="WD_REPEATS_REGION"/>
    <property type="match status" value="2"/>
</dbReference>
<evidence type="ECO:0000256" key="13">
    <source>
        <dbReference type="ARBA" id="ARBA00023303"/>
    </source>
</evidence>
<dbReference type="Gene3D" id="1.10.287.70">
    <property type="match status" value="1"/>
</dbReference>
<dbReference type="InterPro" id="IPR015943">
    <property type="entry name" value="WD40/YVTN_repeat-like_dom_sf"/>
</dbReference>
<dbReference type="AlphaFoldDB" id="A0A1W0AAF7"/>
<feature type="transmembrane region" description="Helical" evidence="15">
    <location>
        <begin position="445"/>
        <end position="466"/>
    </location>
</feature>
<evidence type="ECO:0000313" key="17">
    <source>
        <dbReference type="EMBL" id="OQS07282.1"/>
    </source>
</evidence>
<dbReference type="PRINTS" id="PR00320">
    <property type="entry name" value="GPROTEINBRPT"/>
</dbReference>
<feature type="repeat" description="WD" evidence="14">
    <location>
        <begin position="14"/>
        <end position="57"/>
    </location>
</feature>
<keyword evidence="5 15" id="KW-0812">Transmembrane</keyword>
<dbReference type="InterPro" id="IPR018490">
    <property type="entry name" value="cNMP-bd_dom_sf"/>
</dbReference>
<evidence type="ECO:0000256" key="5">
    <source>
        <dbReference type="ARBA" id="ARBA00022692"/>
    </source>
</evidence>
<dbReference type="SMART" id="SM00320">
    <property type="entry name" value="WD40"/>
    <property type="match status" value="4"/>
</dbReference>
<dbReference type="SUPFAM" id="SSF81324">
    <property type="entry name" value="Voltage-gated potassium channels"/>
    <property type="match status" value="1"/>
</dbReference>
<dbReference type="GO" id="GO:0042391">
    <property type="term" value="P:regulation of membrane potential"/>
    <property type="evidence" value="ECO:0007669"/>
    <property type="project" value="TreeGrafter"/>
</dbReference>
<dbReference type="Gene3D" id="1.10.287.630">
    <property type="entry name" value="Helix hairpin bin"/>
    <property type="match status" value="1"/>
</dbReference>
<keyword evidence="3" id="KW-0633">Potassium transport</keyword>
<evidence type="ECO:0000256" key="12">
    <source>
        <dbReference type="ARBA" id="ARBA00023136"/>
    </source>
</evidence>
<evidence type="ECO:0000313" key="18">
    <source>
        <dbReference type="Proteomes" id="UP000243217"/>
    </source>
</evidence>
<evidence type="ECO:0000256" key="3">
    <source>
        <dbReference type="ARBA" id="ARBA00022538"/>
    </source>
</evidence>
<evidence type="ECO:0000256" key="2">
    <source>
        <dbReference type="ARBA" id="ARBA00022448"/>
    </source>
</evidence>
<name>A0A1W0AAF7_9STRA</name>